<feature type="domain" description="Glycosyl transferase family 1" evidence="3">
    <location>
        <begin position="207"/>
        <end position="367"/>
    </location>
</feature>
<evidence type="ECO:0000256" key="1">
    <source>
        <dbReference type="ARBA" id="ARBA00022676"/>
    </source>
</evidence>
<evidence type="ECO:0000313" key="6">
    <source>
        <dbReference type="Proteomes" id="UP001500604"/>
    </source>
</evidence>
<evidence type="ECO:0000256" key="2">
    <source>
        <dbReference type="ARBA" id="ARBA00022679"/>
    </source>
</evidence>
<protein>
    <recommendedName>
        <fullName evidence="7">Glycosyltransferase</fullName>
    </recommendedName>
</protein>
<dbReference type="InterPro" id="IPR001296">
    <property type="entry name" value="Glyco_trans_1"/>
</dbReference>
<name>A0ABP8UZF0_9GAMM</name>
<dbReference type="EMBL" id="BAABFL010000081">
    <property type="protein sequence ID" value="GAA4648539.1"/>
    <property type="molecule type" value="Genomic_DNA"/>
</dbReference>
<dbReference type="SUPFAM" id="SSF53756">
    <property type="entry name" value="UDP-Glycosyltransferase/glycogen phosphorylase"/>
    <property type="match status" value="1"/>
</dbReference>
<dbReference type="PANTHER" id="PTHR12526:SF510">
    <property type="entry name" value="D-INOSITOL 3-PHOSPHATE GLYCOSYLTRANSFERASE"/>
    <property type="match status" value="1"/>
</dbReference>
<dbReference type="CDD" id="cd03801">
    <property type="entry name" value="GT4_PimA-like"/>
    <property type="match status" value="1"/>
</dbReference>
<dbReference type="InterPro" id="IPR025410">
    <property type="entry name" value="Lant_dehyd"/>
</dbReference>
<keyword evidence="1" id="KW-0328">Glycosyltransferase</keyword>
<comment type="caution">
    <text evidence="5">The sequence shown here is derived from an EMBL/GenBank/DDBJ whole genome shotgun (WGS) entry which is preliminary data.</text>
</comment>
<reference evidence="6" key="1">
    <citation type="journal article" date="2019" name="Int. J. Syst. Evol. Microbiol.">
        <title>The Global Catalogue of Microorganisms (GCM) 10K type strain sequencing project: providing services to taxonomists for standard genome sequencing and annotation.</title>
        <authorList>
            <consortium name="The Broad Institute Genomics Platform"/>
            <consortium name="The Broad Institute Genome Sequencing Center for Infectious Disease"/>
            <person name="Wu L."/>
            <person name="Ma J."/>
        </authorList>
    </citation>
    <scope>NUCLEOTIDE SEQUENCE [LARGE SCALE GENOMIC DNA]</scope>
    <source>
        <strain evidence="6">JCM 17805</strain>
    </source>
</reference>
<dbReference type="Pfam" id="PF00534">
    <property type="entry name" value="Glycos_transf_1"/>
    <property type="match status" value="1"/>
</dbReference>
<keyword evidence="2" id="KW-0808">Transferase</keyword>
<evidence type="ECO:0000259" key="3">
    <source>
        <dbReference type="Pfam" id="PF00534"/>
    </source>
</evidence>
<proteinExistence type="predicted"/>
<organism evidence="5 6">
    <name type="scientific">Kistimonas scapharcae</name>
    <dbReference type="NCBI Taxonomy" id="1036133"/>
    <lineage>
        <taxon>Bacteria</taxon>
        <taxon>Pseudomonadati</taxon>
        <taxon>Pseudomonadota</taxon>
        <taxon>Gammaproteobacteria</taxon>
        <taxon>Oceanospirillales</taxon>
        <taxon>Endozoicomonadaceae</taxon>
        <taxon>Kistimonas</taxon>
    </lineage>
</organism>
<dbReference type="PANTHER" id="PTHR12526">
    <property type="entry name" value="GLYCOSYLTRANSFERASE"/>
    <property type="match status" value="1"/>
</dbReference>
<evidence type="ECO:0000313" key="5">
    <source>
        <dbReference type="EMBL" id="GAA4648539.1"/>
    </source>
</evidence>
<sequence length="1093" mass="122377">MTGMAKTMLRFATILSPAESGREGYQNGLRVANIGFLQALVRYSDFSEYHFFMVADDCPDVDAYWTQYLHVYGLEAGIQVYPLHLLPMCLSEYDYSVFHCGDHYIAPLLELREAYASRLFPVTGRVHSLCQDVALSTTRNLCLSPQKSCDALLCASNAALQAMEKLMRDVQQQLADRHSVTIREHCSIEFLPLGVELSDFPSINKTLARDVLELPQNAIIILYLGRIDAGNKMDLHPLILALNEIVSEEAIKHSQDVVLYISGQSSASDDYVVSLARTAGQLAIEDRVLFNFDMAPDERSTIYAAADIFVSLADNPQETFGLAPLEAMAAGLPVVLSDWDGYRDLVEHGHSGYLIPTSWGDIDALVAPTAYYEPERNLLASAQTVAVDVAALSQVLMVLVADNEQREEIGAAGQCRVERQFSWSASVDRYMALVERLGRQADRITFQPSGHYPGLSMATVFGHYASNLLDDAVVIETLPRGRRVLMGSEAAVCFDGINHLVDAQLQTAVLEGALLGAGVDQLCTNIALARPLVMFNILWGLKHHLLKKTTRQPVIQPRRYLQLSDAGKVTASLSKKRIWQILQTTEYPDEWTAGLIQPVLNRYLYPLLDSRLTADRWQIDEVIPTLTAPIVAKLSEQLNQLQAICSKSAISIDPCKMPAQALLDHFPLWGRQLKAGLVADLQAIKTLLRRLNNDSQSLIETVLNSGNQDDLRIAGLEPLTDQSFQGTTRVRFSHEESILYKPRDLRIETLLVNSHQKNETLSLTELFNQWAGEPVFGCLKQVAKVETVRHSECHYGYSEYLDVNTPRNEWSESFYRRLGWLSAFLLVTGQGDAHHNNILVKNEMPYLVDAKRSFTQSVVAGFAEDVANVGGLIWEISSLSKTRIGVFWEESDDIADDPHQHSQYASVVAEGFRQALQLVMAKSGLITRFLNGLTGLPVSSPVLTHHQHRQQISDINKLHVFCEPSLKALYKTENSMADRMIREHGKTEGPGEPITRHRDDIVRAWTRGDIPVFYCLPDSIELLAAPNNREGRYVMLDSDYFTTPVMPELVNVIERLDQVACDQLVEVYENWLLSLEADEPLEANLLQWLQKEQ</sequence>
<evidence type="ECO:0008006" key="7">
    <source>
        <dbReference type="Google" id="ProtNLM"/>
    </source>
</evidence>
<gene>
    <name evidence="5" type="ORF">GCM10023116_08080</name>
</gene>
<dbReference type="Pfam" id="PF13575">
    <property type="entry name" value="DUF4135"/>
    <property type="match status" value="1"/>
</dbReference>
<keyword evidence="6" id="KW-1185">Reference proteome</keyword>
<evidence type="ECO:0000259" key="4">
    <source>
        <dbReference type="Pfam" id="PF13575"/>
    </source>
</evidence>
<dbReference type="Gene3D" id="3.40.50.2000">
    <property type="entry name" value="Glycogen Phosphorylase B"/>
    <property type="match status" value="1"/>
</dbReference>
<accession>A0ABP8UZF0</accession>
<feature type="domain" description="Lantibiotic biosynthesis protein dehydration" evidence="4">
    <location>
        <begin position="666"/>
        <end position="857"/>
    </location>
</feature>
<dbReference type="Proteomes" id="UP001500604">
    <property type="component" value="Unassembled WGS sequence"/>
</dbReference>